<dbReference type="EMBL" id="FAOZ01000009">
    <property type="protein sequence ID" value="CUU56814.1"/>
    <property type="molecule type" value="Genomic_DNA"/>
</dbReference>
<dbReference type="Proteomes" id="UP000198802">
    <property type="component" value="Unassembled WGS sequence"/>
</dbReference>
<dbReference type="AlphaFoldDB" id="A0A0S4QP42"/>
<dbReference type="InterPro" id="IPR011008">
    <property type="entry name" value="Dimeric_a/b-barrel"/>
</dbReference>
<name>A0A0S4QP42_9ACTN</name>
<evidence type="ECO:0000313" key="2">
    <source>
        <dbReference type="Proteomes" id="UP000198802"/>
    </source>
</evidence>
<protein>
    <recommendedName>
        <fullName evidence="3">EthD domain-containing protein</fullName>
    </recommendedName>
</protein>
<keyword evidence="2" id="KW-1185">Reference proteome</keyword>
<organism evidence="1 2">
    <name type="scientific">Parafrankia irregularis</name>
    <dbReference type="NCBI Taxonomy" id="795642"/>
    <lineage>
        <taxon>Bacteria</taxon>
        <taxon>Bacillati</taxon>
        <taxon>Actinomycetota</taxon>
        <taxon>Actinomycetes</taxon>
        <taxon>Frankiales</taxon>
        <taxon>Frankiaceae</taxon>
        <taxon>Parafrankia</taxon>
    </lineage>
</organism>
<dbReference type="RefSeq" id="WP_091277614.1">
    <property type="nucleotide sequence ID" value="NZ_FAOZ01000009.1"/>
</dbReference>
<evidence type="ECO:0008006" key="3">
    <source>
        <dbReference type="Google" id="ProtNLM"/>
    </source>
</evidence>
<dbReference type="Gene3D" id="3.30.70.100">
    <property type="match status" value="2"/>
</dbReference>
<proteinExistence type="predicted"/>
<gene>
    <name evidence="1" type="ORF">Ga0074812_10933</name>
</gene>
<dbReference type="SUPFAM" id="SSF54909">
    <property type="entry name" value="Dimeric alpha+beta barrel"/>
    <property type="match status" value="2"/>
</dbReference>
<accession>A0A0S4QP42</accession>
<evidence type="ECO:0000313" key="1">
    <source>
        <dbReference type="EMBL" id="CUU56814.1"/>
    </source>
</evidence>
<sequence>MIKRILLVTRACAPERFAAAWRAAVGAAATAPPPARPLRLAAGTVLAEVSPEAPHDGIGLQWFTDEEHLRRFEAWSSSPEGTAAHDLLGEAVELESAGVVVAHEHVMRGDEWLRHQLRDGATGLKQMALARRAADLTLAQFFDRWRSRAGSVGTVPIPAEVRGLAYIQNHPLLPAAAGTGAGAEAEADWAYDAVNEVYFDDLDGIRRRMAWFAENLDRNEDDLVRESCFVAVREEIL</sequence>
<reference evidence="2" key="1">
    <citation type="submission" date="2015-11" db="EMBL/GenBank/DDBJ databases">
        <authorList>
            <person name="Varghese N."/>
        </authorList>
    </citation>
    <scope>NUCLEOTIDE SEQUENCE [LARGE SCALE GENOMIC DNA]</scope>
    <source>
        <strain evidence="2">DSM 45899</strain>
    </source>
</reference>